<organism evidence="9 10">
    <name type="scientific">Candidatus Lachnoclostridium stercoravium</name>
    <dbReference type="NCBI Taxonomy" id="2838633"/>
    <lineage>
        <taxon>Bacteria</taxon>
        <taxon>Bacillati</taxon>
        <taxon>Bacillota</taxon>
        <taxon>Clostridia</taxon>
        <taxon>Lachnospirales</taxon>
        <taxon>Lachnospiraceae</taxon>
    </lineage>
</organism>
<dbReference type="AlphaFoldDB" id="A0A9D2HHZ6"/>
<keyword evidence="5 7" id="KW-1133">Transmembrane helix</keyword>
<dbReference type="InterPro" id="IPR050448">
    <property type="entry name" value="OpgB/LTA_synthase_biosynth"/>
</dbReference>
<dbReference type="SUPFAM" id="SSF53649">
    <property type="entry name" value="Alkaline phosphatase-like"/>
    <property type="match status" value="1"/>
</dbReference>
<dbReference type="EMBL" id="DWZA01000055">
    <property type="protein sequence ID" value="HJA71192.1"/>
    <property type="molecule type" value="Genomic_DNA"/>
</dbReference>
<dbReference type="PANTHER" id="PTHR47371:SF3">
    <property type="entry name" value="PHOSPHOGLYCEROL TRANSFERASE I"/>
    <property type="match status" value="1"/>
</dbReference>
<dbReference type="CDD" id="cd16015">
    <property type="entry name" value="LTA_synthase"/>
    <property type="match status" value="1"/>
</dbReference>
<keyword evidence="3" id="KW-1003">Cell membrane</keyword>
<evidence type="ECO:0000256" key="1">
    <source>
        <dbReference type="ARBA" id="ARBA00004651"/>
    </source>
</evidence>
<reference evidence="9" key="2">
    <citation type="submission" date="2021-04" db="EMBL/GenBank/DDBJ databases">
        <authorList>
            <person name="Gilroy R."/>
        </authorList>
    </citation>
    <scope>NUCLEOTIDE SEQUENCE</scope>
    <source>
        <strain evidence="9">CHK178-16964</strain>
    </source>
</reference>
<feature type="domain" description="Sulfatase N-terminal" evidence="8">
    <location>
        <begin position="236"/>
        <end position="497"/>
    </location>
</feature>
<evidence type="ECO:0000256" key="5">
    <source>
        <dbReference type="ARBA" id="ARBA00022989"/>
    </source>
</evidence>
<dbReference type="PANTHER" id="PTHR47371">
    <property type="entry name" value="LIPOTEICHOIC ACID SYNTHASE"/>
    <property type="match status" value="1"/>
</dbReference>
<sequence length="654" mass="73820">MKRCWQSWYLRILVFVFGINIVIEILGRHSFTGAFLYMAKSPAVFLLNMGIILLLFLPVFLTRRRWFVLIAVTFLWLLAGIVNGVLLTFRTTPFTAADFRLVEYALGMLTTYMSWPEIILAAAGLGAAAVFLAVVWKKAPVEEKKTHLFTAAAVCILTAAAVLGYGKYCVYTGKAAVRFGNIGQAFKEYGFPYCFANSLVNTGISKPPEYDEAMMASIEADMEPAAAYTLGEDELPNIIMIQLESFFDPSLWSGNTEEENPVPFFQYLREHYPSGYLNVPSVGAGTANTEFECITGMNLDFFGPGEYPYKTVLRKTVCESIPFDLSALGYSTHAIHNNDGTFYDRNRVFSQLGFDTFTPIEYMYDIERNPIGWCRDKILTDEIIDTLDSTEGQDFIYTISVQGHGAYPDFEYYCSQIREMDEFIQELIQRLRARKEPIAVVLYGDHLPGFSWEASEMAGGSLYQTQYVIWNNLDLPPVQKTVEAYQLGAHVLGLLGIHEGTMIRFHQTWMEKDLAAGIQGSLLRTEQLKIARKKLHQEYLDDMKALQYDILYGDREIYGEESPFQATKLQMGIRPIFVDGAAVSGNTLLVYGSNFNTYSRIYIGDKALNTTYVWPELILAADVPEDELKELRPEDLTVKQTGDDNVPLGEAIKK</sequence>
<feature type="transmembrane region" description="Helical" evidence="7">
    <location>
        <begin position="118"/>
        <end position="136"/>
    </location>
</feature>
<feature type="transmembrane region" description="Helical" evidence="7">
    <location>
        <begin position="148"/>
        <end position="166"/>
    </location>
</feature>
<evidence type="ECO:0000256" key="4">
    <source>
        <dbReference type="ARBA" id="ARBA00022692"/>
    </source>
</evidence>
<evidence type="ECO:0000256" key="2">
    <source>
        <dbReference type="ARBA" id="ARBA00004936"/>
    </source>
</evidence>
<evidence type="ECO:0000256" key="7">
    <source>
        <dbReference type="SAM" id="Phobius"/>
    </source>
</evidence>
<gene>
    <name evidence="9" type="ORF">IAA07_06365</name>
</gene>
<protein>
    <submittedName>
        <fullName evidence="9">LTA synthase family protein</fullName>
    </submittedName>
</protein>
<dbReference type="InterPro" id="IPR017850">
    <property type="entry name" value="Alkaline_phosphatase_core_sf"/>
</dbReference>
<evidence type="ECO:0000313" key="10">
    <source>
        <dbReference type="Proteomes" id="UP000823900"/>
    </source>
</evidence>
<dbReference type="Gene3D" id="3.40.720.10">
    <property type="entry name" value="Alkaline Phosphatase, subunit A"/>
    <property type="match status" value="1"/>
</dbReference>
<evidence type="ECO:0000256" key="6">
    <source>
        <dbReference type="ARBA" id="ARBA00023136"/>
    </source>
</evidence>
<dbReference type="Proteomes" id="UP000823900">
    <property type="component" value="Unassembled WGS sequence"/>
</dbReference>
<comment type="pathway">
    <text evidence="2">Cell wall biogenesis; lipoteichoic acid biosynthesis.</text>
</comment>
<accession>A0A9D2HHZ6</accession>
<dbReference type="InterPro" id="IPR000917">
    <property type="entry name" value="Sulfatase_N"/>
</dbReference>
<keyword evidence="6 7" id="KW-0472">Membrane</keyword>
<evidence type="ECO:0000256" key="3">
    <source>
        <dbReference type="ARBA" id="ARBA00022475"/>
    </source>
</evidence>
<evidence type="ECO:0000313" key="9">
    <source>
        <dbReference type="EMBL" id="HJA71192.1"/>
    </source>
</evidence>
<evidence type="ECO:0000259" key="8">
    <source>
        <dbReference type="Pfam" id="PF00884"/>
    </source>
</evidence>
<comment type="subcellular location">
    <subcellularLocation>
        <location evidence="1">Cell membrane</location>
        <topology evidence="1">Multi-pass membrane protein</topology>
    </subcellularLocation>
</comment>
<feature type="transmembrane region" description="Helical" evidence="7">
    <location>
        <begin position="12"/>
        <end position="31"/>
    </location>
</feature>
<dbReference type="GO" id="GO:0005886">
    <property type="term" value="C:plasma membrane"/>
    <property type="evidence" value="ECO:0007669"/>
    <property type="project" value="UniProtKB-SubCell"/>
</dbReference>
<reference evidence="9" key="1">
    <citation type="journal article" date="2021" name="PeerJ">
        <title>Extensive microbial diversity within the chicken gut microbiome revealed by metagenomics and culture.</title>
        <authorList>
            <person name="Gilroy R."/>
            <person name="Ravi A."/>
            <person name="Getino M."/>
            <person name="Pursley I."/>
            <person name="Horton D.L."/>
            <person name="Alikhan N.F."/>
            <person name="Baker D."/>
            <person name="Gharbi K."/>
            <person name="Hall N."/>
            <person name="Watson M."/>
            <person name="Adriaenssens E.M."/>
            <person name="Foster-Nyarko E."/>
            <person name="Jarju S."/>
            <person name="Secka A."/>
            <person name="Antonio M."/>
            <person name="Oren A."/>
            <person name="Chaudhuri R.R."/>
            <person name="La Ragione R."/>
            <person name="Hildebrand F."/>
            <person name="Pallen M.J."/>
        </authorList>
    </citation>
    <scope>NUCLEOTIDE SEQUENCE</scope>
    <source>
        <strain evidence="9">CHK178-16964</strain>
    </source>
</reference>
<proteinExistence type="predicted"/>
<feature type="transmembrane region" description="Helical" evidence="7">
    <location>
        <begin position="66"/>
        <end position="89"/>
    </location>
</feature>
<keyword evidence="4 7" id="KW-0812">Transmembrane</keyword>
<feature type="transmembrane region" description="Helical" evidence="7">
    <location>
        <begin position="43"/>
        <end position="61"/>
    </location>
</feature>
<dbReference type="Pfam" id="PF00884">
    <property type="entry name" value="Sulfatase"/>
    <property type="match status" value="1"/>
</dbReference>
<name>A0A9D2HHZ6_9FIRM</name>
<comment type="caution">
    <text evidence="9">The sequence shown here is derived from an EMBL/GenBank/DDBJ whole genome shotgun (WGS) entry which is preliminary data.</text>
</comment>